<organism evidence="3 4">
    <name type="scientific">Ramlibacter cellulosilyticus</name>
    <dbReference type="NCBI Taxonomy" id="2764187"/>
    <lineage>
        <taxon>Bacteria</taxon>
        <taxon>Pseudomonadati</taxon>
        <taxon>Pseudomonadota</taxon>
        <taxon>Betaproteobacteria</taxon>
        <taxon>Burkholderiales</taxon>
        <taxon>Comamonadaceae</taxon>
        <taxon>Ramlibacter</taxon>
    </lineage>
</organism>
<protein>
    <submittedName>
        <fullName evidence="3">RNA-dependent DNA polymerase</fullName>
    </submittedName>
</protein>
<feature type="domain" description="Reverse transcriptase" evidence="2">
    <location>
        <begin position="76"/>
        <end position="307"/>
    </location>
</feature>
<evidence type="ECO:0000259" key="2">
    <source>
        <dbReference type="PROSITE" id="PS50878"/>
    </source>
</evidence>
<dbReference type="PANTHER" id="PTHR34047">
    <property type="entry name" value="NUCLEAR INTRON MATURASE 1, MITOCHONDRIAL-RELATED"/>
    <property type="match status" value="1"/>
</dbReference>
<dbReference type="InterPro" id="IPR043502">
    <property type="entry name" value="DNA/RNA_pol_sf"/>
</dbReference>
<dbReference type="PROSITE" id="PS50878">
    <property type="entry name" value="RT_POL"/>
    <property type="match status" value="1"/>
</dbReference>
<dbReference type="InterPro" id="IPR051083">
    <property type="entry name" value="GrpII_Intron_Splice-Mob/Def"/>
</dbReference>
<evidence type="ECO:0000313" key="4">
    <source>
        <dbReference type="Proteomes" id="UP000608513"/>
    </source>
</evidence>
<dbReference type="Proteomes" id="UP000608513">
    <property type="component" value="Unassembled WGS sequence"/>
</dbReference>
<dbReference type="Pfam" id="PF00078">
    <property type="entry name" value="RVT_1"/>
    <property type="match status" value="1"/>
</dbReference>
<evidence type="ECO:0000313" key="3">
    <source>
        <dbReference type="EMBL" id="MBC5783795.1"/>
    </source>
</evidence>
<evidence type="ECO:0000256" key="1">
    <source>
        <dbReference type="ARBA" id="ARBA00034120"/>
    </source>
</evidence>
<reference evidence="3" key="1">
    <citation type="submission" date="2020-08" db="EMBL/GenBank/DDBJ databases">
        <title>Ramlibacter sp. USB13 16S ribosomal RNA gene genome sequencing and assembly.</title>
        <authorList>
            <person name="Kang M."/>
        </authorList>
    </citation>
    <scope>NUCLEOTIDE SEQUENCE</scope>
    <source>
        <strain evidence="3">USB13</strain>
    </source>
</reference>
<proteinExistence type="inferred from homology"/>
<comment type="caution">
    <text evidence="3">The sequence shown here is derived from an EMBL/GenBank/DDBJ whole genome shotgun (WGS) entry which is preliminary data.</text>
</comment>
<dbReference type="EMBL" id="JACORT010000004">
    <property type="protein sequence ID" value="MBC5783795.1"/>
    <property type="molecule type" value="Genomic_DNA"/>
</dbReference>
<keyword evidence="4" id="KW-1185">Reference proteome</keyword>
<name>A0A923MRE4_9BURK</name>
<comment type="similarity">
    <text evidence="1">Belongs to the bacterial reverse transcriptase family.</text>
</comment>
<dbReference type="SUPFAM" id="SSF56672">
    <property type="entry name" value="DNA/RNA polymerases"/>
    <property type="match status" value="1"/>
</dbReference>
<accession>A0A923MRE4</accession>
<gene>
    <name evidence="3" type="ORF">H8N03_12635</name>
</gene>
<dbReference type="PANTHER" id="PTHR34047:SF8">
    <property type="entry name" value="PROTEIN YKFC"/>
    <property type="match status" value="1"/>
</dbReference>
<dbReference type="AlphaFoldDB" id="A0A923MRE4"/>
<sequence>MSLELQLRERLVAECERWIERHHAYHNHLNSEWLRNKARIADAPPKVVQVPEYWDVDRKFNPFYVRSNASAIARSIAGKIRSSTYRPHKPFQKTIPKPGGGQRELTVYQIPDAAVSGYFYSRLLAKNRHRFSSFSYAYRNDRNVHFAIQDIAVDLAQNARTFIAEFDFSDFFGSINHEYLLSQLHENGFFVSDEEKAVIKAFLHGREQGIPQGTSLSLFLANLVCWRLDKSLEKGGLKFARYADDTVIWSPSYTAICESFNIVNAFSLEAGVPINLKKSEGINLLSREGLSSEIASKGSFDFLGYSISVDKISVKIKTVQRIKKQISYILYRNLLQPLKTVPLGAMIIPANDRDKALLVAISQIRRYLYGGLLHREMWAYIKGRRKTLHFKGVMSFYPLLNDEAQLRALDGWLVSVVHRSVQARSKLLLSHGFDRRHSFPFNVRRDDLVAKYRKKRIGGKRLLEMPSFQLVFKALERGLLESGIERVMHPESSKYGYGA</sequence>
<dbReference type="InterPro" id="IPR000477">
    <property type="entry name" value="RT_dom"/>
</dbReference>